<dbReference type="GO" id="GO:0006950">
    <property type="term" value="P:response to stress"/>
    <property type="evidence" value="ECO:0007669"/>
    <property type="project" value="TreeGrafter"/>
</dbReference>
<dbReference type="InterPro" id="IPR000835">
    <property type="entry name" value="HTH_MarR-typ"/>
</dbReference>
<dbReference type="InterPro" id="IPR039422">
    <property type="entry name" value="MarR/SlyA-like"/>
</dbReference>
<keyword evidence="7" id="KW-1185">Reference proteome</keyword>
<name>A0A3A5M6G0_9MICC</name>
<gene>
    <name evidence="6" type="ORF">D6T63_05015</name>
</gene>
<evidence type="ECO:0000259" key="5">
    <source>
        <dbReference type="PROSITE" id="PS50995"/>
    </source>
</evidence>
<dbReference type="RefSeq" id="WP_120147912.1">
    <property type="nucleotide sequence ID" value="NZ_QZVT01000002.1"/>
</dbReference>
<dbReference type="Gene3D" id="1.10.10.10">
    <property type="entry name" value="Winged helix-like DNA-binding domain superfamily/Winged helix DNA-binding domain"/>
    <property type="match status" value="1"/>
</dbReference>
<organism evidence="6 7">
    <name type="scientific">Arthrobacter cheniae</name>
    <dbReference type="NCBI Taxonomy" id="1258888"/>
    <lineage>
        <taxon>Bacteria</taxon>
        <taxon>Bacillati</taxon>
        <taxon>Actinomycetota</taxon>
        <taxon>Actinomycetes</taxon>
        <taxon>Micrococcales</taxon>
        <taxon>Micrococcaceae</taxon>
        <taxon>Arthrobacter</taxon>
    </lineage>
</organism>
<evidence type="ECO:0000256" key="4">
    <source>
        <dbReference type="SAM" id="MobiDB-lite"/>
    </source>
</evidence>
<keyword evidence="1" id="KW-0805">Transcription regulation</keyword>
<dbReference type="PANTHER" id="PTHR33164">
    <property type="entry name" value="TRANSCRIPTIONAL REGULATOR, MARR FAMILY"/>
    <property type="match status" value="1"/>
</dbReference>
<dbReference type="Pfam" id="PF12802">
    <property type="entry name" value="MarR_2"/>
    <property type="match status" value="1"/>
</dbReference>
<dbReference type="InterPro" id="IPR036388">
    <property type="entry name" value="WH-like_DNA-bd_sf"/>
</dbReference>
<dbReference type="GO" id="GO:0003677">
    <property type="term" value="F:DNA binding"/>
    <property type="evidence" value="ECO:0007669"/>
    <property type="project" value="UniProtKB-KW"/>
</dbReference>
<reference evidence="6 7" key="1">
    <citation type="submission" date="2018-09" db="EMBL/GenBank/DDBJ databases">
        <title>Novel species of Arthrobacter.</title>
        <authorList>
            <person name="Liu Q."/>
            <person name="Xin Y.-H."/>
        </authorList>
    </citation>
    <scope>NUCLEOTIDE SEQUENCE [LARGE SCALE GENOMIC DNA]</scope>
    <source>
        <strain evidence="6 7">Hz2</strain>
    </source>
</reference>
<dbReference type="PROSITE" id="PS01117">
    <property type="entry name" value="HTH_MARR_1"/>
    <property type="match status" value="1"/>
</dbReference>
<feature type="compositionally biased region" description="Polar residues" evidence="4">
    <location>
        <begin position="20"/>
        <end position="29"/>
    </location>
</feature>
<dbReference type="Proteomes" id="UP000272560">
    <property type="component" value="Unassembled WGS sequence"/>
</dbReference>
<proteinExistence type="predicted"/>
<comment type="caution">
    <text evidence="6">The sequence shown here is derived from an EMBL/GenBank/DDBJ whole genome shotgun (WGS) entry which is preliminary data.</text>
</comment>
<evidence type="ECO:0000256" key="2">
    <source>
        <dbReference type="ARBA" id="ARBA00023125"/>
    </source>
</evidence>
<dbReference type="PROSITE" id="PS50995">
    <property type="entry name" value="HTH_MARR_2"/>
    <property type="match status" value="1"/>
</dbReference>
<dbReference type="AlphaFoldDB" id="A0A3A5M6G0"/>
<feature type="region of interest" description="Disordered" evidence="4">
    <location>
        <begin position="1"/>
        <end position="29"/>
    </location>
</feature>
<accession>A0A3A5M6G0</accession>
<feature type="domain" description="HTH marR-type" evidence="5">
    <location>
        <begin position="27"/>
        <end position="162"/>
    </location>
</feature>
<protein>
    <submittedName>
        <fullName evidence="6">MarR family transcriptional regulator</fullName>
    </submittedName>
</protein>
<dbReference type="GO" id="GO:0003700">
    <property type="term" value="F:DNA-binding transcription factor activity"/>
    <property type="evidence" value="ECO:0007669"/>
    <property type="project" value="InterPro"/>
</dbReference>
<sequence length="166" mass="18766">MAEQVDTTIGRTDQDDPSDTGPSVRQSSETWESLFRAQVGVMRRIRMDPVFRELPIGEYDVLFNLTRCPTGWTRLNELNHHLLISQPSLSRMVDRLEAKGLVVKRPAQTDQRGVELALTDEGRALQRRIGSTHVHRIQEVLAPVLSTSEMEQLKALTDKINAHLGD</sequence>
<keyword evidence="3" id="KW-0804">Transcription</keyword>
<evidence type="ECO:0000256" key="3">
    <source>
        <dbReference type="ARBA" id="ARBA00023163"/>
    </source>
</evidence>
<evidence type="ECO:0000313" key="6">
    <source>
        <dbReference type="EMBL" id="RJT82094.1"/>
    </source>
</evidence>
<evidence type="ECO:0000256" key="1">
    <source>
        <dbReference type="ARBA" id="ARBA00023015"/>
    </source>
</evidence>
<evidence type="ECO:0000313" key="7">
    <source>
        <dbReference type="Proteomes" id="UP000272560"/>
    </source>
</evidence>
<dbReference type="InterPro" id="IPR036390">
    <property type="entry name" value="WH_DNA-bd_sf"/>
</dbReference>
<dbReference type="InterPro" id="IPR023187">
    <property type="entry name" value="Tscrpt_reg_MarR-type_CS"/>
</dbReference>
<dbReference type="PRINTS" id="PR00598">
    <property type="entry name" value="HTHMARR"/>
</dbReference>
<keyword evidence="2" id="KW-0238">DNA-binding</keyword>
<dbReference type="SUPFAM" id="SSF46785">
    <property type="entry name" value="Winged helix' DNA-binding domain"/>
    <property type="match status" value="1"/>
</dbReference>
<dbReference type="OrthoDB" id="3178168at2"/>
<feature type="compositionally biased region" description="Polar residues" evidence="4">
    <location>
        <begin position="1"/>
        <end position="11"/>
    </location>
</feature>
<dbReference type="EMBL" id="QZVT01000002">
    <property type="protein sequence ID" value="RJT82094.1"/>
    <property type="molecule type" value="Genomic_DNA"/>
</dbReference>
<dbReference type="PANTHER" id="PTHR33164:SF104">
    <property type="entry name" value="TRANSCRIPTIONAL REGULATORY PROTEIN"/>
    <property type="match status" value="1"/>
</dbReference>
<dbReference type="SMART" id="SM00347">
    <property type="entry name" value="HTH_MARR"/>
    <property type="match status" value="1"/>
</dbReference>